<comment type="caution">
    <text evidence="1">The sequence shown here is derived from an EMBL/GenBank/DDBJ whole genome shotgun (WGS) entry which is preliminary data.</text>
</comment>
<sequence>MAMSTAIDAAIDEVKPVTMEVIAQHEASGDDDGTKQIIITAAAESIIKPLAGKKLATEKVWINIRQMGTHVQNRFGVGLEVTNVHDLLQVILQGGFRYDKCAGAIGFEMVPPSGMARCVALSAKGTMQEILDDRGYTARDKEAGNAKDGANRQHSKMRTLLQIHRCATQHLKTFGEIRWPIIERQIEKTRPHLRGQVGDMCLFVSAYSGGEDGCLRELHAVGDCRRDAHGSTFAMLARLKCIQGPEYMTSCIKACSRASDSHCRDGVAKLLNGTGMAAIKGSKKFDVSAFLAITAAAKSFLSNLANVTPSAKAKVLGRMQVRCVLLIHSKQSRGNKKYQNLGDIKHKFLEEVDALCPGATSEGPWAKSETLEASSGSAPSAVARGLVQINATFEGMVLADSALRAKGKKRKADDDDDGRIVIDSSELAGEYQAGL</sequence>
<dbReference type="Proteomes" id="UP001189429">
    <property type="component" value="Unassembled WGS sequence"/>
</dbReference>
<evidence type="ECO:0000313" key="2">
    <source>
        <dbReference type="Proteomes" id="UP001189429"/>
    </source>
</evidence>
<accession>A0ABN9QTR0</accession>
<gene>
    <name evidence="1" type="ORF">PCOR1329_LOCUS14840</name>
</gene>
<proteinExistence type="predicted"/>
<name>A0ABN9QTR0_9DINO</name>
<protein>
    <submittedName>
        <fullName evidence="1">Uncharacterized protein</fullName>
    </submittedName>
</protein>
<evidence type="ECO:0000313" key="1">
    <source>
        <dbReference type="EMBL" id="CAK0809629.1"/>
    </source>
</evidence>
<dbReference type="EMBL" id="CAUYUJ010004447">
    <property type="protein sequence ID" value="CAK0809629.1"/>
    <property type="molecule type" value="Genomic_DNA"/>
</dbReference>
<reference evidence="1" key="1">
    <citation type="submission" date="2023-10" db="EMBL/GenBank/DDBJ databases">
        <authorList>
            <person name="Chen Y."/>
            <person name="Shah S."/>
            <person name="Dougan E. K."/>
            <person name="Thang M."/>
            <person name="Chan C."/>
        </authorList>
    </citation>
    <scope>NUCLEOTIDE SEQUENCE [LARGE SCALE GENOMIC DNA]</scope>
</reference>
<keyword evidence="2" id="KW-1185">Reference proteome</keyword>
<organism evidence="1 2">
    <name type="scientific">Prorocentrum cordatum</name>
    <dbReference type="NCBI Taxonomy" id="2364126"/>
    <lineage>
        <taxon>Eukaryota</taxon>
        <taxon>Sar</taxon>
        <taxon>Alveolata</taxon>
        <taxon>Dinophyceae</taxon>
        <taxon>Prorocentrales</taxon>
        <taxon>Prorocentraceae</taxon>
        <taxon>Prorocentrum</taxon>
    </lineage>
</organism>